<dbReference type="Gene3D" id="2.60.40.3210">
    <property type="entry name" value="Zona pellucida, ZP-N domain"/>
    <property type="match status" value="1"/>
</dbReference>
<dbReference type="GO" id="GO:0005886">
    <property type="term" value="C:plasma membrane"/>
    <property type="evidence" value="ECO:0007669"/>
    <property type="project" value="UniProtKB-SubCell"/>
</dbReference>
<evidence type="ECO:0000256" key="11">
    <source>
        <dbReference type="ARBA" id="ARBA00022989"/>
    </source>
</evidence>
<feature type="chain" id="PRO_5041420949" description="Zona pellucida sperm-binding protein 3" evidence="17">
    <location>
        <begin position="22"/>
        <end position="541"/>
    </location>
</feature>
<sequence length="541" mass="59551">MAQCAAIFNAVIVLMWSYSGGTTETSRRSSGNSGDRNVVLGGSYLHLPGVLYFRSPPVPPEYFSPTRGTGSEPLPPSVRDLLLPVAAPPDPPAAALVAPRRDVDTRCDGDQMRVRVRRSVLGSGGSAASQLSLGTCRPTGSTGEWVYFEIGLHECRTVRTMKNNQLVYRNVLHYDPLGPPGPIRRAAPFTLPVSCHYDRYQYSYTIGYIPKMETREVFKPITSQADFILTSRNARWERQPPWDPYLLGRSMFFEVRARSLAPHRRLYVQHCHATMGPSPTSTPKLTIVDNFGCMVKQIGRSRFIRSRNNRVRFAVDAFLLEATGQRLYMHCSMSTADSTATPRAKACNYDSASTRWKELSGLESVCSCCETSCSSAPSSDATVESSRSWTLERNGKPSTPPKIKIDMTTATTMRTPTTVGMMTKLKTSQQETTAVSPVELDAPEWEWPVKVLKSSGRVKEVLMGPKTVGEVVKGSVEEKGVLNISSGVEDVLNGFGVDGKVMKGSERIEVLEGSGLVGKHVKGLAAVEQHRIFEHFFGLDK</sequence>
<dbReference type="FunFam" id="2.60.40.4100:FF:000002">
    <property type="entry name" value="Zona pellucida sperm-binding protein 3"/>
    <property type="match status" value="1"/>
</dbReference>
<feature type="signal peptide" evidence="17">
    <location>
        <begin position="1"/>
        <end position="21"/>
    </location>
</feature>
<keyword evidence="6" id="KW-0964">Secreted</keyword>
<evidence type="ECO:0000256" key="2">
    <source>
        <dbReference type="ARBA" id="ARBA00004498"/>
    </source>
</evidence>
<dbReference type="Pfam" id="PF00100">
    <property type="entry name" value="Zona_pellucida"/>
    <property type="match status" value="1"/>
</dbReference>
<keyword evidence="9" id="KW-0812">Transmembrane</keyword>
<evidence type="ECO:0000256" key="16">
    <source>
        <dbReference type="SAM" id="MobiDB-lite"/>
    </source>
</evidence>
<keyword evidence="20" id="KW-1185">Reference proteome</keyword>
<dbReference type="GO" id="GO:0031012">
    <property type="term" value="C:extracellular matrix"/>
    <property type="evidence" value="ECO:0007669"/>
    <property type="project" value="TreeGrafter"/>
</dbReference>
<keyword evidence="11" id="KW-1133">Transmembrane helix</keyword>
<evidence type="ECO:0000256" key="7">
    <source>
        <dbReference type="ARBA" id="ARBA00022530"/>
    </source>
</evidence>
<evidence type="ECO:0000256" key="5">
    <source>
        <dbReference type="ARBA" id="ARBA00022475"/>
    </source>
</evidence>
<feature type="domain" description="ZP" evidence="18">
    <location>
        <begin position="106"/>
        <end position="354"/>
    </location>
</feature>
<dbReference type="GO" id="GO:0035803">
    <property type="term" value="P:egg coat formation"/>
    <property type="evidence" value="ECO:0007669"/>
    <property type="project" value="TreeGrafter"/>
</dbReference>
<evidence type="ECO:0000256" key="15">
    <source>
        <dbReference type="ARBA" id="ARBA00030824"/>
    </source>
</evidence>
<protein>
    <recommendedName>
        <fullName evidence="4">Zona pellucida sperm-binding protein 3</fullName>
    </recommendedName>
    <alternativeName>
        <fullName evidence="15">Zona pellucida glycoprotein 3</fullName>
    </alternativeName>
</protein>
<evidence type="ECO:0000256" key="14">
    <source>
        <dbReference type="ARBA" id="ARBA00023180"/>
    </source>
</evidence>
<evidence type="ECO:0000256" key="10">
    <source>
        <dbReference type="ARBA" id="ARBA00022729"/>
    </source>
</evidence>
<evidence type="ECO:0000313" key="20">
    <source>
        <dbReference type="Proteomes" id="UP001174136"/>
    </source>
</evidence>
<dbReference type="FunFam" id="2.60.40.3210:FF:000001">
    <property type="entry name" value="Zona pellucida sperm-binding protein 3"/>
    <property type="match status" value="1"/>
</dbReference>
<dbReference type="SMART" id="SM00241">
    <property type="entry name" value="ZP"/>
    <property type="match status" value="1"/>
</dbReference>
<evidence type="ECO:0000256" key="12">
    <source>
        <dbReference type="ARBA" id="ARBA00023136"/>
    </source>
</evidence>
<dbReference type="GO" id="GO:2000344">
    <property type="term" value="P:positive regulation of acrosome reaction"/>
    <property type="evidence" value="ECO:0007669"/>
    <property type="project" value="TreeGrafter"/>
</dbReference>
<evidence type="ECO:0000256" key="1">
    <source>
        <dbReference type="ARBA" id="ARBA00004251"/>
    </source>
</evidence>
<evidence type="ECO:0000256" key="13">
    <source>
        <dbReference type="ARBA" id="ARBA00023157"/>
    </source>
</evidence>
<evidence type="ECO:0000256" key="4">
    <source>
        <dbReference type="ARBA" id="ARBA00017980"/>
    </source>
</evidence>
<evidence type="ECO:0000256" key="8">
    <source>
        <dbReference type="ARBA" id="ARBA00022685"/>
    </source>
</evidence>
<organism evidence="19 20">
    <name type="scientific">Merluccius polli</name>
    <name type="common">Benguela hake</name>
    <name type="synonym">Merluccius cadenati</name>
    <dbReference type="NCBI Taxonomy" id="89951"/>
    <lineage>
        <taxon>Eukaryota</taxon>
        <taxon>Metazoa</taxon>
        <taxon>Chordata</taxon>
        <taxon>Craniata</taxon>
        <taxon>Vertebrata</taxon>
        <taxon>Euteleostomi</taxon>
        <taxon>Actinopterygii</taxon>
        <taxon>Neopterygii</taxon>
        <taxon>Teleostei</taxon>
        <taxon>Neoteleostei</taxon>
        <taxon>Acanthomorphata</taxon>
        <taxon>Zeiogadaria</taxon>
        <taxon>Gadariae</taxon>
        <taxon>Gadiformes</taxon>
        <taxon>Gadoidei</taxon>
        <taxon>Merlucciidae</taxon>
        <taxon>Merluccius</taxon>
    </lineage>
</organism>
<dbReference type="PANTHER" id="PTHR11576">
    <property type="entry name" value="ZONA PELLUCIDA SPERM-BINDING PROTEIN 3"/>
    <property type="match status" value="1"/>
</dbReference>
<evidence type="ECO:0000256" key="9">
    <source>
        <dbReference type="ARBA" id="ARBA00022692"/>
    </source>
</evidence>
<keyword evidence="14" id="KW-0325">Glycoprotein</keyword>
<dbReference type="AlphaFoldDB" id="A0AA47NAM2"/>
<dbReference type="Proteomes" id="UP001174136">
    <property type="component" value="Unassembled WGS sequence"/>
</dbReference>
<dbReference type="GO" id="GO:0032190">
    <property type="term" value="F:acrosin binding"/>
    <property type="evidence" value="ECO:0007669"/>
    <property type="project" value="TreeGrafter"/>
</dbReference>
<dbReference type="Pfam" id="PF23344">
    <property type="entry name" value="ZP-N"/>
    <property type="match status" value="1"/>
</dbReference>
<keyword evidence="5" id="KW-1003">Cell membrane</keyword>
<evidence type="ECO:0000259" key="18">
    <source>
        <dbReference type="PROSITE" id="PS51034"/>
    </source>
</evidence>
<evidence type="ECO:0000256" key="3">
    <source>
        <dbReference type="ARBA" id="ARBA00006735"/>
    </source>
</evidence>
<accession>A0AA47NAM2</accession>
<dbReference type="Gene3D" id="2.60.40.4100">
    <property type="entry name" value="Zona pellucida, ZP-C domain"/>
    <property type="match status" value="1"/>
</dbReference>
<dbReference type="InterPro" id="IPR055356">
    <property type="entry name" value="ZP-N"/>
</dbReference>
<comment type="similarity">
    <text evidence="3">Belongs to the ZP domain family. ZPC subfamily.</text>
</comment>
<gene>
    <name evidence="19" type="primary">ZP3_2</name>
    <name evidence="19" type="ORF">N1851_002012</name>
</gene>
<dbReference type="EMBL" id="JAOPHQ010000283">
    <property type="protein sequence ID" value="KAK0155532.1"/>
    <property type="molecule type" value="Genomic_DNA"/>
</dbReference>
<keyword evidence="12" id="KW-0472">Membrane</keyword>
<feature type="compositionally biased region" description="Polar residues" evidence="16">
    <location>
        <begin position="380"/>
        <end position="391"/>
    </location>
</feature>
<keyword evidence="7" id="KW-0272">Extracellular matrix</keyword>
<dbReference type="InterPro" id="IPR055355">
    <property type="entry name" value="ZP-C"/>
</dbReference>
<dbReference type="GO" id="GO:0007339">
    <property type="term" value="P:binding of sperm to zona pellucida"/>
    <property type="evidence" value="ECO:0007669"/>
    <property type="project" value="TreeGrafter"/>
</dbReference>
<comment type="caution">
    <text evidence="19">The sequence shown here is derived from an EMBL/GenBank/DDBJ whole genome shotgun (WGS) entry which is preliminary data.</text>
</comment>
<name>A0AA47NAM2_MERPO</name>
<dbReference type="InterPro" id="IPR042235">
    <property type="entry name" value="ZP-C_dom"/>
</dbReference>
<feature type="region of interest" description="Disordered" evidence="16">
    <location>
        <begin position="379"/>
        <end position="403"/>
    </location>
</feature>
<dbReference type="PROSITE" id="PS51034">
    <property type="entry name" value="ZP_2"/>
    <property type="match status" value="1"/>
</dbReference>
<evidence type="ECO:0000313" key="19">
    <source>
        <dbReference type="EMBL" id="KAK0155532.1"/>
    </source>
</evidence>
<proteinExistence type="inferred from homology"/>
<keyword evidence="10 17" id="KW-0732">Signal</keyword>
<evidence type="ECO:0000256" key="17">
    <source>
        <dbReference type="SAM" id="SignalP"/>
    </source>
</evidence>
<keyword evidence="8" id="KW-0165">Cleavage on pair of basic residues</keyword>
<comment type="subcellular location">
    <subcellularLocation>
        <location evidence="1">Cell membrane</location>
        <topology evidence="1">Single-pass type I membrane protein</topology>
    </subcellularLocation>
    <subcellularLocation>
        <location evidence="2">Secreted</location>
        <location evidence="2">Extracellular space</location>
        <location evidence="2">Extracellular matrix</location>
    </subcellularLocation>
</comment>
<reference evidence="19" key="1">
    <citation type="journal article" date="2023" name="Front. Mar. Sci.">
        <title>A new Merluccius polli reference genome to investigate the effects of global change in West African waters.</title>
        <authorList>
            <person name="Mateo J.L."/>
            <person name="Blanco-Fernandez C."/>
            <person name="Garcia-Vazquez E."/>
            <person name="Machado-Schiaffino G."/>
        </authorList>
    </citation>
    <scope>NUCLEOTIDE SEQUENCE</scope>
    <source>
        <strain evidence="19">C29</strain>
        <tissue evidence="19">Fin</tissue>
    </source>
</reference>
<evidence type="ECO:0000256" key="6">
    <source>
        <dbReference type="ARBA" id="ARBA00022525"/>
    </source>
</evidence>
<dbReference type="InterPro" id="IPR001507">
    <property type="entry name" value="ZP_dom"/>
</dbReference>
<dbReference type="PANTHER" id="PTHR11576:SF15">
    <property type="entry name" value="ZONA PELLUCIDA SPERM-BINDING PROTEIN 3-LIKE"/>
    <property type="match status" value="1"/>
</dbReference>
<keyword evidence="13" id="KW-1015">Disulfide bond</keyword>